<organism evidence="2 3">
    <name type="scientific">Pseudaquabacterium terrae</name>
    <dbReference type="NCBI Taxonomy" id="2732868"/>
    <lineage>
        <taxon>Bacteria</taxon>
        <taxon>Pseudomonadati</taxon>
        <taxon>Pseudomonadota</taxon>
        <taxon>Betaproteobacteria</taxon>
        <taxon>Burkholderiales</taxon>
        <taxon>Sphaerotilaceae</taxon>
        <taxon>Pseudaquabacterium</taxon>
    </lineage>
</organism>
<keyword evidence="3" id="KW-1185">Reference proteome</keyword>
<gene>
    <name evidence="2" type="ORF">HLB44_00630</name>
</gene>
<accession>A0ABX2E952</accession>
<dbReference type="RefSeq" id="WP_173119563.1">
    <property type="nucleotide sequence ID" value="NZ_JABRWJ010000001.1"/>
</dbReference>
<dbReference type="SUPFAM" id="SSF53850">
    <property type="entry name" value="Periplasmic binding protein-like II"/>
    <property type="match status" value="1"/>
</dbReference>
<dbReference type="EMBL" id="JABRWJ010000001">
    <property type="protein sequence ID" value="NRF65479.1"/>
    <property type="molecule type" value="Genomic_DNA"/>
</dbReference>
<reference evidence="2 3" key="1">
    <citation type="submission" date="2020-05" db="EMBL/GenBank/DDBJ databases">
        <title>Aquincola sp. isolate from soil.</title>
        <authorList>
            <person name="Han J."/>
            <person name="Kim D.-U."/>
        </authorList>
    </citation>
    <scope>NUCLEOTIDE SEQUENCE [LARGE SCALE GENOMIC DNA]</scope>
    <source>
        <strain evidence="2 3">S2</strain>
    </source>
</reference>
<feature type="signal peptide" evidence="1">
    <location>
        <begin position="1"/>
        <end position="28"/>
    </location>
</feature>
<evidence type="ECO:0000313" key="2">
    <source>
        <dbReference type="EMBL" id="NRF65479.1"/>
    </source>
</evidence>
<evidence type="ECO:0000256" key="1">
    <source>
        <dbReference type="SAM" id="SignalP"/>
    </source>
</evidence>
<dbReference type="Pfam" id="PF12974">
    <property type="entry name" value="Phosphonate-bd"/>
    <property type="match status" value="1"/>
</dbReference>
<dbReference type="PANTHER" id="PTHR35841">
    <property type="entry name" value="PHOSPHONATES-BINDING PERIPLASMIC PROTEIN"/>
    <property type="match status" value="1"/>
</dbReference>
<sequence length="306" mass="33758">MSTSFQRHGLGILLATLCASSYGPTADAATPRTRLAVAFPKTYNRVETAMLYGGYLKRLAQCANVELVNLRGEPVSERFDALDLLPESELVTHMRTGRLQLAQFFTGLVPAAIDEGQGEAFAVRGDTTSGRYGSYRLHLIVRADSSYLRPPDLTGTRIAHSSVRSNSGNLAPRALFPAIGLVPERDYEVVYSGNHERSIVGTFYGFWKGAAVASDQFERMVRKGEIKPQDFRVLWASEPFPVEAMVMSRQLAPDVQQRVRQCTYGYRFPAKASSLLDGADGFVPIDAERAFAGVRLVLERTRASTR</sequence>
<evidence type="ECO:0000313" key="3">
    <source>
        <dbReference type="Proteomes" id="UP000737171"/>
    </source>
</evidence>
<dbReference type="Gene3D" id="3.40.190.10">
    <property type="entry name" value="Periplasmic binding protein-like II"/>
    <property type="match status" value="2"/>
</dbReference>
<dbReference type="PANTHER" id="PTHR35841:SF1">
    <property type="entry name" value="PHOSPHONATES-BINDING PERIPLASMIC PROTEIN"/>
    <property type="match status" value="1"/>
</dbReference>
<comment type="caution">
    <text evidence="2">The sequence shown here is derived from an EMBL/GenBank/DDBJ whole genome shotgun (WGS) entry which is preliminary data.</text>
</comment>
<proteinExistence type="predicted"/>
<keyword evidence="1" id="KW-0732">Signal</keyword>
<protein>
    <submittedName>
        <fullName evidence="2">PhnD/SsuA/transferrin family substrate-binding protein</fullName>
    </submittedName>
</protein>
<name>A0ABX2E952_9BURK</name>
<feature type="chain" id="PRO_5046207403" evidence="1">
    <location>
        <begin position="29"/>
        <end position="306"/>
    </location>
</feature>
<dbReference type="Proteomes" id="UP000737171">
    <property type="component" value="Unassembled WGS sequence"/>
</dbReference>